<dbReference type="PANTHER" id="PTHR43045:SF1">
    <property type="entry name" value="SHIKIMATE TRANSPORTER"/>
    <property type="match status" value="1"/>
</dbReference>
<evidence type="ECO:0000259" key="8">
    <source>
        <dbReference type="PROSITE" id="PS50850"/>
    </source>
</evidence>
<keyword evidence="4 7" id="KW-0812">Transmembrane</keyword>
<protein>
    <submittedName>
        <fullName evidence="9">Predicted arabinose efflux permease, MFS family</fullName>
    </submittedName>
</protein>
<keyword evidence="10" id="KW-1185">Reference proteome</keyword>
<dbReference type="InterPro" id="IPR036259">
    <property type="entry name" value="MFS_trans_sf"/>
</dbReference>
<evidence type="ECO:0000256" key="4">
    <source>
        <dbReference type="ARBA" id="ARBA00022692"/>
    </source>
</evidence>
<dbReference type="InterPro" id="IPR020846">
    <property type="entry name" value="MFS_dom"/>
</dbReference>
<reference evidence="10" key="1">
    <citation type="submission" date="2016-10" db="EMBL/GenBank/DDBJ databases">
        <authorList>
            <person name="Varghese N."/>
            <person name="Submissions S."/>
        </authorList>
    </citation>
    <scope>NUCLEOTIDE SEQUENCE [LARGE SCALE GENOMIC DNA]</scope>
    <source>
        <strain evidence="10">DSM 44771</strain>
    </source>
</reference>
<name>A0A1I6RLY1_9PSEU</name>
<feature type="transmembrane region" description="Helical" evidence="7">
    <location>
        <begin position="373"/>
        <end position="397"/>
    </location>
</feature>
<feature type="transmembrane region" description="Helical" evidence="7">
    <location>
        <begin position="255"/>
        <end position="272"/>
    </location>
</feature>
<organism evidence="9 10">
    <name type="scientific">Saccharopolyspora flava</name>
    <dbReference type="NCBI Taxonomy" id="95161"/>
    <lineage>
        <taxon>Bacteria</taxon>
        <taxon>Bacillati</taxon>
        <taxon>Actinomycetota</taxon>
        <taxon>Actinomycetes</taxon>
        <taxon>Pseudonocardiales</taxon>
        <taxon>Pseudonocardiaceae</taxon>
        <taxon>Saccharopolyspora</taxon>
    </lineage>
</organism>
<evidence type="ECO:0000256" key="1">
    <source>
        <dbReference type="ARBA" id="ARBA00004651"/>
    </source>
</evidence>
<gene>
    <name evidence="9" type="ORF">SAMN05660874_02370</name>
</gene>
<evidence type="ECO:0000256" key="2">
    <source>
        <dbReference type="ARBA" id="ARBA00022448"/>
    </source>
</evidence>
<dbReference type="RefSeq" id="WP_093416154.1">
    <property type="nucleotide sequence ID" value="NZ_FOZX01000003.1"/>
</dbReference>
<feature type="transmembrane region" description="Helical" evidence="7">
    <location>
        <begin position="188"/>
        <end position="207"/>
    </location>
</feature>
<dbReference type="EMBL" id="FOZX01000003">
    <property type="protein sequence ID" value="SFS65753.1"/>
    <property type="molecule type" value="Genomic_DNA"/>
</dbReference>
<feature type="transmembrane region" description="Helical" evidence="7">
    <location>
        <begin position="88"/>
        <end position="109"/>
    </location>
</feature>
<proteinExistence type="predicted"/>
<feature type="transmembrane region" description="Helical" evidence="7">
    <location>
        <begin position="12"/>
        <end position="32"/>
    </location>
</feature>
<dbReference type="InterPro" id="IPR011701">
    <property type="entry name" value="MFS"/>
</dbReference>
<feature type="transmembrane region" description="Helical" evidence="7">
    <location>
        <begin position="334"/>
        <end position="352"/>
    </location>
</feature>
<keyword evidence="3" id="KW-1003">Cell membrane</keyword>
<keyword evidence="6 7" id="KW-0472">Membrane</keyword>
<feature type="transmembrane region" description="Helical" evidence="7">
    <location>
        <begin position="115"/>
        <end position="141"/>
    </location>
</feature>
<dbReference type="CDD" id="cd17369">
    <property type="entry name" value="MFS_ShiA_like"/>
    <property type="match status" value="1"/>
</dbReference>
<evidence type="ECO:0000256" key="6">
    <source>
        <dbReference type="ARBA" id="ARBA00023136"/>
    </source>
</evidence>
<evidence type="ECO:0000313" key="10">
    <source>
        <dbReference type="Proteomes" id="UP000198852"/>
    </source>
</evidence>
<dbReference type="Pfam" id="PF07690">
    <property type="entry name" value="MFS_1"/>
    <property type="match status" value="1"/>
</dbReference>
<feature type="transmembrane region" description="Helical" evidence="7">
    <location>
        <begin position="153"/>
        <end position="176"/>
    </location>
</feature>
<dbReference type="SUPFAM" id="SSF103473">
    <property type="entry name" value="MFS general substrate transporter"/>
    <property type="match status" value="1"/>
</dbReference>
<feature type="domain" description="Major facilitator superfamily (MFS) profile" evidence="8">
    <location>
        <begin position="14"/>
        <end position="425"/>
    </location>
</feature>
<keyword evidence="5 7" id="KW-1133">Transmembrane helix</keyword>
<evidence type="ECO:0000256" key="5">
    <source>
        <dbReference type="ARBA" id="ARBA00022989"/>
    </source>
</evidence>
<dbReference type="STRING" id="95161.SAMN05660874_02370"/>
<dbReference type="InterPro" id="IPR005829">
    <property type="entry name" value="Sugar_transporter_CS"/>
</dbReference>
<accession>A0A1I6RLY1</accession>
<dbReference type="OrthoDB" id="8953821at2"/>
<feature type="transmembrane region" description="Helical" evidence="7">
    <location>
        <begin position="403"/>
        <end position="420"/>
    </location>
</feature>
<keyword evidence="2" id="KW-0813">Transport</keyword>
<dbReference type="Proteomes" id="UP000198852">
    <property type="component" value="Unassembled WGS sequence"/>
</dbReference>
<evidence type="ECO:0000313" key="9">
    <source>
        <dbReference type="EMBL" id="SFS65753.1"/>
    </source>
</evidence>
<dbReference type="Gene3D" id="1.20.1250.20">
    <property type="entry name" value="MFS general substrate transporter like domains"/>
    <property type="match status" value="1"/>
</dbReference>
<dbReference type="PROSITE" id="PS50850">
    <property type="entry name" value="MFS"/>
    <property type="match status" value="1"/>
</dbReference>
<comment type="subcellular location">
    <subcellularLocation>
        <location evidence="1">Cell membrane</location>
        <topology evidence="1">Multi-pass membrane protein</topology>
    </subcellularLocation>
</comment>
<dbReference type="InterPro" id="IPR005828">
    <property type="entry name" value="MFS_sugar_transport-like"/>
</dbReference>
<dbReference type="GO" id="GO:0005886">
    <property type="term" value="C:plasma membrane"/>
    <property type="evidence" value="ECO:0007669"/>
    <property type="project" value="UniProtKB-SubCell"/>
</dbReference>
<dbReference type="Pfam" id="PF00083">
    <property type="entry name" value="Sugar_tr"/>
    <property type="match status" value="1"/>
</dbReference>
<feature type="transmembrane region" description="Helical" evidence="7">
    <location>
        <begin position="309"/>
        <end position="328"/>
    </location>
</feature>
<dbReference type="GO" id="GO:0022857">
    <property type="term" value="F:transmembrane transporter activity"/>
    <property type="evidence" value="ECO:0007669"/>
    <property type="project" value="InterPro"/>
</dbReference>
<feature type="transmembrane region" description="Helical" evidence="7">
    <location>
        <begin position="52"/>
        <end position="76"/>
    </location>
</feature>
<dbReference type="PANTHER" id="PTHR43045">
    <property type="entry name" value="SHIKIMATE TRANSPORTER"/>
    <property type="match status" value="1"/>
</dbReference>
<sequence length="446" mass="47163">MAGATTSQRPSTLIIAASTAGTVVEWYDFFIYGTVATLVFGKLFFPEAGSELVGIIAALGTYAVGFIARPIGGVIFGHFGDTLGRKKLLQLSLLMIGLSTVCIGLLPTYGVVGVWAPVMLVALRFIQGIALGGEWGGAVLLVSEHGGSDRRGLWASFPQAAVPAGNILATAVLALLSVTLSENAFLAWGWRIAFLASAALVLLGYYIRMQVEDAPVFKEALAKSAENEHSPLREILRTHKATLLKAMGIRLGENTLYYMVVSFSITYLKVVVGTETIHILELMLLAHLLHLVAVPLCGYLSDKWGRKPVIAAGLVVSVAWAITTFSIFDSGRTAAILSAIMLGLIAHALMYGSQAAFFTEMFPTRMRYTGISIAAQVTSIVAGALAPIIAGALLAWYGGSIPITAYVLLAIAISGVAVAVTRETNGVSYDALDVPSTRERAGSHAD</sequence>
<dbReference type="PROSITE" id="PS00217">
    <property type="entry name" value="SUGAR_TRANSPORT_2"/>
    <property type="match status" value="1"/>
</dbReference>
<evidence type="ECO:0000256" key="3">
    <source>
        <dbReference type="ARBA" id="ARBA00022475"/>
    </source>
</evidence>
<evidence type="ECO:0000256" key="7">
    <source>
        <dbReference type="SAM" id="Phobius"/>
    </source>
</evidence>
<dbReference type="AlphaFoldDB" id="A0A1I6RLY1"/>